<dbReference type="CDD" id="cd01918">
    <property type="entry name" value="HprK_C"/>
    <property type="match status" value="1"/>
</dbReference>
<dbReference type="GO" id="GO:0006109">
    <property type="term" value="P:regulation of carbohydrate metabolic process"/>
    <property type="evidence" value="ECO:0007669"/>
    <property type="project" value="InterPro"/>
</dbReference>
<dbReference type="EMBL" id="AGQV01000005">
    <property type="protein sequence ID" value="EHH67918.1"/>
    <property type="molecule type" value="Genomic_DNA"/>
</dbReference>
<sequence>MTIHASCVAWNGMGVLLLGPPGAGKSDLALRLMDAGFQLVADDRVMLDDSVASAPRRLAGLIEVRGVGILRTPFVIKVPVRLKVHLGENGPRLPEPDPEPGSDCVVLRLDPGFPGVVARIRAALRAVDGTYGWVAGAGGDMADSHSDEMVPCETKKG</sequence>
<dbReference type="SUPFAM" id="SSF53795">
    <property type="entry name" value="PEP carboxykinase-like"/>
    <property type="match status" value="1"/>
</dbReference>
<keyword evidence="3" id="KW-1185">Reference proteome</keyword>
<evidence type="ECO:0000259" key="1">
    <source>
        <dbReference type="Pfam" id="PF07475"/>
    </source>
</evidence>
<dbReference type="AlphaFoldDB" id="G6XJV6"/>
<keyword evidence="2" id="KW-0418">Kinase</keyword>
<proteinExistence type="predicted"/>
<dbReference type="RefSeq" id="WP_008851832.1">
    <property type="nucleotide sequence ID" value="NZ_AGQV01000005.1"/>
</dbReference>
<dbReference type="Gene3D" id="3.40.50.300">
    <property type="entry name" value="P-loop containing nucleotide triphosphate hydrolases"/>
    <property type="match status" value="1"/>
</dbReference>
<protein>
    <submittedName>
        <fullName evidence="2">HPr kinase</fullName>
    </submittedName>
</protein>
<dbReference type="InterPro" id="IPR027417">
    <property type="entry name" value="P-loop_NTPase"/>
</dbReference>
<comment type="caution">
    <text evidence="2">The sequence shown here is derived from an EMBL/GenBank/DDBJ whole genome shotgun (WGS) entry which is preliminary data.</text>
</comment>
<evidence type="ECO:0000313" key="2">
    <source>
        <dbReference type="EMBL" id="EHH67918.1"/>
    </source>
</evidence>
<dbReference type="GO" id="GO:0000155">
    <property type="term" value="F:phosphorelay sensor kinase activity"/>
    <property type="evidence" value="ECO:0007669"/>
    <property type="project" value="InterPro"/>
</dbReference>
<reference evidence="2 3" key="1">
    <citation type="submission" date="2011-10" db="EMBL/GenBank/DDBJ databases">
        <title>Genome sequence of Gluconobacter morbifer G707, isolated from Drosophila gut.</title>
        <authorList>
            <person name="Lee W.-J."/>
            <person name="Kim E.-K."/>
        </authorList>
    </citation>
    <scope>NUCLEOTIDE SEQUENCE [LARGE SCALE GENOMIC DNA]</scope>
    <source>
        <strain evidence="2 3">G707</strain>
    </source>
</reference>
<gene>
    <name evidence="2" type="ORF">GMO_16850</name>
</gene>
<dbReference type="STRING" id="1088869.GMO_16850"/>
<accession>G6XJV6</accession>
<dbReference type="PATRIC" id="fig|1088869.3.peg.1680"/>
<keyword evidence="2" id="KW-0808">Transferase</keyword>
<dbReference type="Proteomes" id="UP000004949">
    <property type="component" value="Unassembled WGS sequence"/>
</dbReference>
<feature type="domain" description="HPr kinase/phosphorylase C-terminal" evidence="1">
    <location>
        <begin position="2"/>
        <end position="70"/>
    </location>
</feature>
<organism evidence="2 3">
    <name type="scientific">Gluconobacter morbifer G707</name>
    <dbReference type="NCBI Taxonomy" id="1088869"/>
    <lineage>
        <taxon>Bacteria</taxon>
        <taxon>Pseudomonadati</taxon>
        <taxon>Pseudomonadota</taxon>
        <taxon>Alphaproteobacteria</taxon>
        <taxon>Acetobacterales</taxon>
        <taxon>Acetobacteraceae</taxon>
        <taxon>Gluconobacter</taxon>
    </lineage>
</organism>
<name>G6XJV6_9PROT</name>
<evidence type="ECO:0000313" key="3">
    <source>
        <dbReference type="Proteomes" id="UP000004949"/>
    </source>
</evidence>
<dbReference type="InterPro" id="IPR011104">
    <property type="entry name" value="Hpr_kin/Pase_C"/>
</dbReference>
<dbReference type="Pfam" id="PF07475">
    <property type="entry name" value="Hpr_kinase_C"/>
    <property type="match status" value="1"/>
</dbReference>
<dbReference type="eggNOG" id="COG1493">
    <property type="taxonomic scope" value="Bacteria"/>
</dbReference>
<dbReference type="OrthoDB" id="8326226at2"/>
<dbReference type="GO" id="GO:0005524">
    <property type="term" value="F:ATP binding"/>
    <property type="evidence" value="ECO:0007669"/>
    <property type="project" value="InterPro"/>
</dbReference>